<gene>
    <name evidence="2" type="ORF">MARA_54490</name>
</gene>
<geneLocation type="plasmid" evidence="3">
    <name>pjcm18538 dna</name>
</geneLocation>
<dbReference type="Proteomes" id="UP000467428">
    <property type="component" value="Chromosome"/>
</dbReference>
<accession>A0A7I7S6F8</accession>
<dbReference type="InterPro" id="IPR028973">
    <property type="entry name" value="PhnB-like"/>
</dbReference>
<evidence type="ECO:0000313" key="2">
    <source>
        <dbReference type="EMBL" id="BBY51981.1"/>
    </source>
</evidence>
<dbReference type="InterPro" id="IPR029068">
    <property type="entry name" value="Glyas_Bleomycin-R_OHBP_Dase"/>
</dbReference>
<keyword evidence="3" id="KW-1185">Reference proteome</keyword>
<dbReference type="InterPro" id="IPR009725">
    <property type="entry name" value="3_dmu_93_MTrfase"/>
</dbReference>
<dbReference type="AlphaFoldDB" id="A0A7I7S6F8"/>
<dbReference type="Gene3D" id="3.10.180.10">
    <property type="entry name" value="2,3-Dihydroxybiphenyl 1,2-Dioxygenase, domain 1"/>
    <property type="match status" value="1"/>
</dbReference>
<evidence type="ECO:0000259" key="1">
    <source>
        <dbReference type="Pfam" id="PF06983"/>
    </source>
</evidence>
<protein>
    <submittedName>
        <fullName evidence="2">VOC family protein</fullName>
    </submittedName>
</protein>
<reference evidence="2 3" key="1">
    <citation type="journal article" date="2019" name="Emerg. Microbes Infect.">
        <title>Comprehensive subspecies identification of 175 nontuberculous mycobacteria species based on 7547 genomic profiles.</title>
        <authorList>
            <person name="Matsumoto Y."/>
            <person name="Kinjo T."/>
            <person name="Motooka D."/>
            <person name="Nabeya D."/>
            <person name="Jung N."/>
            <person name="Uechi K."/>
            <person name="Horii T."/>
            <person name="Iida T."/>
            <person name="Fujita J."/>
            <person name="Nakamura S."/>
        </authorList>
    </citation>
    <scope>NUCLEOTIDE SEQUENCE [LARGE SCALE GENOMIC DNA]</scope>
    <source>
        <strain evidence="2 3">JCM 18538</strain>
    </source>
</reference>
<dbReference type="CDD" id="cd06588">
    <property type="entry name" value="PhnB_like"/>
    <property type="match status" value="1"/>
</dbReference>
<dbReference type="PANTHER" id="PTHR33990">
    <property type="entry name" value="PROTEIN YJDN-RELATED"/>
    <property type="match status" value="1"/>
</dbReference>
<dbReference type="Pfam" id="PF06983">
    <property type="entry name" value="3-dmu-9_3-mt"/>
    <property type="match status" value="1"/>
</dbReference>
<proteinExistence type="predicted"/>
<dbReference type="SUPFAM" id="SSF54593">
    <property type="entry name" value="Glyoxalase/Bleomycin resistance protein/Dihydroxybiphenyl dioxygenase"/>
    <property type="match status" value="1"/>
</dbReference>
<dbReference type="KEGG" id="marz:MARA_54490"/>
<evidence type="ECO:0000313" key="3">
    <source>
        <dbReference type="Proteomes" id="UP000467428"/>
    </source>
</evidence>
<sequence>MSFAARAGRYGMPNITPSLWFDGDLEAAAAFYTSVFPNSSIEGFVRATEAWPNDAGAVVYGTFVLDGQRFLGINGGPQFPFTEAVSFEVLCADQDEVDYYWSALVDGGEESQCGWLKDRFGLSWQIVPKRLYELTEDPDTARSDAAVTAMMGMRKIVIADLEAAADGV</sequence>
<organism evidence="2 3">
    <name type="scientific">Mycolicibacterium arabiense</name>
    <dbReference type="NCBI Taxonomy" id="1286181"/>
    <lineage>
        <taxon>Bacteria</taxon>
        <taxon>Bacillati</taxon>
        <taxon>Actinomycetota</taxon>
        <taxon>Actinomycetes</taxon>
        <taxon>Mycobacteriales</taxon>
        <taxon>Mycobacteriaceae</taxon>
        <taxon>Mycolicibacterium</taxon>
    </lineage>
</organism>
<feature type="domain" description="PhnB-like" evidence="1">
    <location>
        <begin position="14"/>
        <end position="127"/>
    </location>
</feature>
<dbReference type="PIRSF" id="PIRSF021700">
    <property type="entry name" value="3_dmu_93_MTrfase"/>
    <property type="match status" value="1"/>
</dbReference>
<dbReference type="EMBL" id="AP022593">
    <property type="protein sequence ID" value="BBY51981.1"/>
    <property type="molecule type" value="Genomic_DNA"/>
</dbReference>
<name>A0A7I7S6F8_9MYCO</name>
<dbReference type="PANTHER" id="PTHR33990:SF2">
    <property type="entry name" value="PHNB-LIKE DOMAIN-CONTAINING PROTEIN"/>
    <property type="match status" value="1"/>
</dbReference>